<evidence type="ECO:0000256" key="4">
    <source>
        <dbReference type="SAM" id="MobiDB-lite"/>
    </source>
</evidence>
<dbReference type="InterPro" id="IPR051016">
    <property type="entry name" value="Diverse_Substrate_AcTransf"/>
</dbReference>
<dbReference type="PATRIC" id="fig|1469144.10.peg.1153"/>
<reference evidence="8" key="2">
    <citation type="submission" date="2015-04" db="EMBL/GenBank/DDBJ databases">
        <title>Physiological reanalysis, assessment of diazotrophy, and genome sequences of multiple isolates of Streptomyces thermoautotrophicus.</title>
        <authorList>
            <person name="MacKellar D.C."/>
            <person name="Lieber L."/>
            <person name="Norman J."/>
            <person name="Bolger A."/>
            <person name="Tobin C."/>
            <person name="Murray J.W."/>
            <person name="Chang R."/>
            <person name="Ford T."/>
            <person name="Nguyen P.Q."/>
            <person name="Woodward J."/>
            <person name="Permingeat H."/>
            <person name="Joshi N.S."/>
            <person name="Silver P.A."/>
            <person name="Usadel B."/>
            <person name="Rutherford A.W."/>
            <person name="Friesen M."/>
            <person name="Prell J."/>
        </authorList>
    </citation>
    <scope>NUCLEOTIDE SEQUENCE [LARGE SCALE GENOMIC DNA]</scope>
    <source>
        <strain evidence="8">H1</strain>
    </source>
</reference>
<evidence type="ECO:0000256" key="1">
    <source>
        <dbReference type="ARBA" id="ARBA00008694"/>
    </source>
</evidence>
<dbReference type="CDD" id="cd04301">
    <property type="entry name" value="NAT_SF"/>
    <property type="match status" value="1"/>
</dbReference>
<dbReference type="InterPro" id="IPR000182">
    <property type="entry name" value="GNAT_dom"/>
</dbReference>
<dbReference type="FunFam" id="3.40.630.30:FF:000064">
    <property type="entry name" value="GNAT family acetyltransferase"/>
    <property type="match status" value="1"/>
</dbReference>
<keyword evidence="8" id="KW-1185">Reference proteome</keyword>
<comment type="similarity">
    <text evidence="1">Belongs to the acetyltransferase family.</text>
</comment>
<gene>
    <name evidence="6" type="ORF">LI90_1034</name>
    <name evidence="7" type="ORF">TH66_09660</name>
</gene>
<feature type="domain" description="N-acetyltransferase" evidence="5">
    <location>
        <begin position="5"/>
        <end position="161"/>
    </location>
</feature>
<keyword evidence="2 6" id="KW-0808">Transferase</keyword>
<evidence type="ECO:0000313" key="9">
    <source>
        <dbReference type="Proteomes" id="UP000070659"/>
    </source>
</evidence>
<protein>
    <submittedName>
        <fullName evidence="7">GCN5 family acetyltransferase</fullName>
    </submittedName>
    <submittedName>
        <fullName evidence="6">GCN5-related N-acetyltransferase</fullName>
    </submittedName>
</protein>
<evidence type="ECO:0000256" key="2">
    <source>
        <dbReference type="ARBA" id="ARBA00022679"/>
    </source>
</evidence>
<evidence type="ECO:0000313" key="8">
    <source>
        <dbReference type="Proteomes" id="UP000070188"/>
    </source>
</evidence>
<evidence type="ECO:0000313" key="6">
    <source>
        <dbReference type="EMBL" id="KWW99399.1"/>
    </source>
</evidence>
<dbReference type="STRING" id="1469144.LI90_1034"/>
<dbReference type="Proteomes" id="UP000070188">
    <property type="component" value="Unassembled WGS sequence"/>
</dbReference>
<accession>A0A132MNU9</accession>
<dbReference type="RefSeq" id="WP_066884773.1">
    <property type="nucleotide sequence ID" value="NZ_CP171739.1"/>
</dbReference>
<evidence type="ECO:0000259" key="5">
    <source>
        <dbReference type="PROSITE" id="PS51186"/>
    </source>
</evidence>
<evidence type="ECO:0000256" key="3">
    <source>
        <dbReference type="ARBA" id="ARBA00023315"/>
    </source>
</evidence>
<keyword evidence="3" id="KW-0012">Acyltransferase</keyword>
<dbReference type="EMBL" id="JYIJ01000016">
    <property type="protein sequence ID" value="KWX04155.1"/>
    <property type="molecule type" value="Genomic_DNA"/>
</dbReference>
<reference evidence="7 9" key="1">
    <citation type="submission" date="2015-02" db="EMBL/GenBank/DDBJ databases">
        <title>Physiological reanalysis, assessment of diazotrophy, and genome sequences of multiple isolates of Streptomyces thermoautotrophicus.</title>
        <authorList>
            <person name="MacKellar D.C."/>
            <person name="Lieber L."/>
            <person name="Norman J."/>
            <person name="Bolger A."/>
            <person name="Tobin C."/>
            <person name="Murray J.W."/>
            <person name="Prell J."/>
        </authorList>
    </citation>
    <scope>NUCLEOTIDE SEQUENCE [LARGE SCALE GENOMIC DNA]</scope>
    <source>
        <strain evidence="7 9">UBT1</strain>
    </source>
</reference>
<dbReference type="PANTHER" id="PTHR10545">
    <property type="entry name" value="DIAMINE N-ACETYLTRANSFERASE"/>
    <property type="match status" value="1"/>
</dbReference>
<sequence>MGALSQIRPARPEDVPAILALIRELAEYAKAPEEARATEEQLHAALFGPRPAVFCHVADHAGTVAGYALWFLSFSTWLGRHGIYLEDLYVTPEHRGRGYGKALLAELARICAERGYGRLEWSVLDWNEPAINFYRGLGAVPMGEETTYRLTGEALRSLAGQAHAGSHPNGGALARPEQAGTC</sequence>
<dbReference type="InterPro" id="IPR016181">
    <property type="entry name" value="Acyl_CoA_acyltransferase"/>
</dbReference>
<comment type="caution">
    <text evidence="6">The sequence shown here is derived from an EMBL/GenBank/DDBJ whole genome shotgun (WGS) entry which is preliminary data.</text>
</comment>
<proteinExistence type="inferred from homology"/>
<dbReference type="EMBL" id="LAXD01000001">
    <property type="protein sequence ID" value="KWW99399.1"/>
    <property type="molecule type" value="Genomic_DNA"/>
</dbReference>
<organism evidence="6 8">
    <name type="scientific">Carbonactinospora thermoautotrophica</name>
    <dbReference type="NCBI Taxonomy" id="1469144"/>
    <lineage>
        <taxon>Bacteria</taxon>
        <taxon>Bacillati</taxon>
        <taxon>Actinomycetota</taxon>
        <taxon>Actinomycetes</taxon>
        <taxon>Kitasatosporales</taxon>
        <taxon>Carbonactinosporaceae</taxon>
        <taxon>Carbonactinospora</taxon>
    </lineage>
</organism>
<dbReference type="PROSITE" id="PS51186">
    <property type="entry name" value="GNAT"/>
    <property type="match status" value="1"/>
</dbReference>
<dbReference type="Gene3D" id="3.40.630.30">
    <property type="match status" value="1"/>
</dbReference>
<dbReference type="AlphaFoldDB" id="A0A132MNU9"/>
<name>A0A132MNU9_9ACTN</name>
<dbReference type="GO" id="GO:0008080">
    <property type="term" value="F:N-acetyltransferase activity"/>
    <property type="evidence" value="ECO:0007669"/>
    <property type="project" value="UniProtKB-ARBA"/>
</dbReference>
<dbReference type="Pfam" id="PF00583">
    <property type="entry name" value="Acetyltransf_1"/>
    <property type="match status" value="1"/>
</dbReference>
<feature type="region of interest" description="Disordered" evidence="4">
    <location>
        <begin position="161"/>
        <end position="182"/>
    </location>
</feature>
<evidence type="ECO:0000313" key="7">
    <source>
        <dbReference type="EMBL" id="KWX04155.1"/>
    </source>
</evidence>
<dbReference type="OrthoDB" id="9805924at2"/>
<dbReference type="SUPFAM" id="SSF55729">
    <property type="entry name" value="Acyl-CoA N-acyltransferases (Nat)"/>
    <property type="match status" value="1"/>
</dbReference>
<dbReference type="PANTHER" id="PTHR10545:SF29">
    <property type="entry name" value="GH14572P-RELATED"/>
    <property type="match status" value="1"/>
</dbReference>
<reference evidence="6" key="3">
    <citation type="submission" date="2015-04" db="EMBL/GenBank/DDBJ databases">
        <title>Physiological reanalysis, assessment of diazotrophy, and genome sequences of multiple isolates of Streptomyces thermoautotrophicus.</title>
        <authorList>
            <person name="MacKellar D.C."/>
            <person name="Lieber L."/>
            <person name="Norman J."/>
            <person name="Bolger A."/>
            <person name="Tobin C."/>
            <person name="Murray J.W."/>
            <person name="Woodward J."/>
            <person name="Friesen M."/>
            <person name="Prell J."/>
        </authorList>
    </citation>
    <scope>NUCLEOTIDE SEQUENCE [LARGE SCALE GENOMIC DNA]</scope>
    <source>
        <strain evidence="6">H1</strain>
    </source>
</reference>
<dbReference type="Proteomes" id="UP000070659">
    <property type="component" value="Unassembled WGS sequence"/>
</dbReference>